<keyword evidence="1" id="KW-0472">Membrane</keyword>
<feature type="transmembrane region" description="Helical" evidence="1">
    <location>
        <begin position="12"/>
        <end position="32"/>
    </location>
</feature>
<evidence type="ECO:0000256" key="1">
    <source>
        <dbReference type="SAM" id="Phobius"/>
    </source>
</evidence>
<evidence type="ECO:0000313" key="3">
    <source>
        <dbReference type="EMBL" id="QRG04599.1"/>
    </source>
</evidence>
<feature type="domain" description="VanZ-like" evidence="2">
    <location>
        <begin position="41"/>
        <end position="112"/>
    </location>
</feature>
<sequence>MLHLLLRHETRIWTVLAVALWMVIAILSLLPGSERPHTGYSGNLEHVAAYLGAATVTALAFRAVPLLWLVLPFSIASAVFEVVQLAIPGRTSLVENWAASTLGALIGVLAARRVARPLLDRLIAAIAAPAARG</sequence>
<gene>
    <name evidence="3" type="ORF">EZH22_15550</name>
</gene>
<reference evidence="3 4" key="1">
    <citation type="submission" date="2020-10" db="EMBL/GenBank/DDBJ databases">
        <title>Degradation of 1,4-Dioxane by Xanthobacter sp. YN2, via a Novel Group-2 Soluble Di-Iron Monooxygenase.</title>
        <authorList>
            <person name="Ma F."/>
            <person name="Wang Y."/>
            <person name="Yang J."/>
            <person name="Guo H."/>
            <person name="Su D."/>
            <person name="Yu L."/>
        </authorList>
    </citation>
    <scope>NUCLEOTIDE SEQUENCE [LARGE SCALE GENOMIC DNA]</scope>
    <source>
        <strain evidence="3 4">YN2</strain>
    </source>
</reference>
<dbReference type="Pfam" id="PF04892">
    <property type="entry name" value="VanZ"/>
    <property type="match status" value="1"/>
</dbReference>
<dbReference type="RefSeq" id="WP_203191474.1">
    <property type="nucleotide sequence ID" value="NZ_CP063362.1"/>
</dbReference>
<name>A0A974SH02_9HYPH</name>
<keyword evidence="1" id="KW-0812">Transmembrane</keyword>
<dbReference type="KEGG" id="xdi:EZH22_15550"/>
<proteinExistence type="predicted"/>
<evidence type="ECO:0000259" key="2">
    <source>
        <dbReference type="Pfam" id="PF04892"/>
    </source>
</evidence>
<protein>
    <submittedName>
        <fullName evidence="3">VanZ family protein</fullName>
    </submittedName>
</protein>
<keyword evidence="1" id="KW-1133">Transmembrane helix</keyword>
<evidence type="ECO:0000313" key="4">
    <source>
        <dbReference type="Proteomes" id="UP000596427"/>
    </source>
</evidence>
<dbReference type="InterPro" id="IPR006976">
    <property type="entry name" value="VanZ-like"/>
</dbReference>
<feature type="transmembrane region" description="Helical" evidence="1">
    <location>
        <begin position="44"/>
        <end position="61"/>
    </location>
</feature>
<keyword evidence="4" id="KW-1185">Reference proteome</keyword>
<accession>A0A974SH02</accession>
<dbReference type="Proteomes" id="UP000596427">
    <property type="component" value="Chromosome"/>
</dbReference>
<dbReference type="AlphaFoldDB" id="A0A974SH02"/>
<dbReference type="EMBL" id="CP063362">
    <property type="protein sequence ID" value="QRG04599.1"/>
    <property type="molecule type" value="Genomic_DNA"/>
</dbReference>
<organism evidence="3 4">
    <name type="scientific">Xanthobacter dioxanivorans</name>
    <dbReference type="NCBI Taxonomy" id="2528964"/>
    <lineage>
        <taxon>Bacteria</taxon>
        <taxon>Pseudomonadati</taxon>
        <taxon>Pseudomonadota</taxon>
        <taxon>Alphaproteobacteria</taxon>
        <taxon>Hyphomicrobiales</taxon>
        <taxon>Xanthobacteraceae</taxon>
        <taxon>Xanthobacter</taxon>
    </lineage>
</organism>